<sequence length="165" mass="19127">MKEKSKKMLTDEEAYWYYSLFFFGYGSLIREGDKYLENHNLGRAHIRVILVLRQRPGSTLSDLCHFLSVSQQAISRTLKQLSMGGYISQEEGSTDRRQRHLYLTEKGEEICFGLMRAQKVLLQKAFDKVGPPYSEGLSKMLIAVMQDDEYEKFRTVWSDQTPPGN</sequence>
<dbReference type="Gene3D" id="1.10.10.10">
    <property type="entry name" value="Winged helix-like DNA-binding domain superfamily/Winged helix DNA-binding domain"/>
    <property type="match status" value="1"/>
</dbReference>
<protein>
    <submittedName>
        <fullName evidence="2">MarR family transcriptional regulator</fullName>
    </submittedName>
</protein>
<dbReference type="Proteomes" id="UP001161409">
    <property type="component" value="Unassembled WGS sequence"/>
</dbReference>
<feature type="domain" description="HTH marR-type" evidence="1">
    <location>
        <begin position="1"/>
        <end position="146"/>
    </location>
</feature>
<proteinExistence type="predicted"/>
<keyword evidence="3" id="KW-1185">Reference proteome</keyword>
<dbReference type="Pfam" id="PF12802">
    <property type="entry name" value="MarR_2"/>
    <property type="match status" value="1"/>
</dbReference>
<dbReference type="InterPro" id="IPR039422">
    <property type="entry name" value="MarR/SlyA-like"/>
</dbReference>
<dbReference type="PANTHER" id="PTHR33164:SF44">
    <property type="entry name" value="TRANSCRIPTIONAL REGULATORY PROTEIN"/>
    <property type="match status" value="1"/>
</dbReference>
<dbReference type="InterPro" id="IPR036390">
    <property type="entry name" value="WH_DNA-bd_sf"/>
</dbReference>
<evidence type="ECO:0000259" key="1">
    <source>
        <dbReference type="PROSITE" id="PS50995"/>
    </source>
</evidence>
<evidence type="ECO:0000313" key="3">
    <source>
        <dbReference type="Proteomes" id="UP001161409"/>
    </source>
</evidence>
<dbReference type="InterPro" id="IPR000835">
    <property type="entry name" value="HTH_MarR-typ"/>
</dbReference>
<dbReference type="PROSITE" id="PS50995">
    <property type="entry name" value="HTH_MARR_2"/>
    <property type="match status" value="1"/>
</dbReference>
<dbReference type="RefSeq" id="WP_284347831.1">
    <property type="nucleotide sequence ID" value="NZ_BSNF01000007.1"/>
</dbReference>
<dbReference type="SMART" id="SM00347">
    <property type="entry name" value="HTH_MARR"/>
    <property type="match status" value="1"/>
</dbReference>
<dbReference type="InterPro" id="IPR036388">
    <property type="entry name" value="WH-like_DNA-bd_sf"/>
</dbReference>
<gene>
    <name evidence="2" type="ORF">GCM10007924_19960</name>
</gene>
<comment type="caution">
    <text evidence="2">The sequence shown here is derived from an EMBL/GenBank/DDBJ whole genome shotgun (WGS) entry which is preliminary data.</text>
</comment>
<accession>A0ABQ5U6H3</accession>
<dbReference type="EMBL" id="BSNF01000007">
    <property type="protein sequence ID" value="GLQ06775.1"/>
    <property type="molecule type" value="Genomic_DNA"/>
</dbReference>
<evidence type="ECO:0000313" key="2">
    <source>
        <dbReference type="EMBL" id="GLQ06775.1"/>
    </source>
</evidence>
<reference evidence="2" key="1">
    <citation type="journal article" date="2014" name="Int. J. Syst. Evol. Microbiol.">
        <title>Complete genome of a new Firmicutes species belonging to the dominant human colonic microbiota ('Ruminococcus bicirculans') reveals two chromosomes and a selective capacity to utilize plant glucans.</title>
        <authorList>
            <consortium name="NISC Comparative Sequencing Program"/>
            <person name="Wegmann U."/>
            <person name="Louis P."/>
            <person name="Goesmann A."/>
            <person name="Henrissat B."/>
            <person name="Duncan S.H."/>
            <person name="Flint H.J."/>
        </authorList>
    </citation>
    <scope>NUCLEOTIDE SEQUENCE</scope>
    <source>
        <strain evidence="2">NBRC 103408</strain>
    </source>
</reference>
<dbReference type="PANTHER" id="PTHR33164">
    <property type="entry name" value="TRANSCRIPTIONAL REGULATOR, MARR FAMILY"/>
    <property type="match status" value="1"/>
</dbReference>
<organism evidence="2 3">
    <name type="scientific">Sneathiella chinensis</name>
    <dbReference type="NCBI Taxonomy" id="349750"/>
    <lineage>
        <taxon>Bacteria</taxon>
        <taxon>Pseudomonadati</taxon>
        <taxon>Pseudomonadota</taxon>
        <taxon>Alphaproteobacteria</taxon>
        <taxon>Sneathiellales</taxon>
        <taxon>Sneathiellaceae</taxon>
        <taxon>Sneathiella</taxon>
    </lineage>
</organism>
<name>A0ABQ5U6H3_9PROT</name>
<dbReference type="SUPFAM" id="SSF46785">
    <property type="entry name" value="Winged helix' DNA-binding domain"/>
    <property type="match status" value="1"/>
</dbReference>
<reference evidence="2" key="2">
    <citation type="submission" date="2023-01" db="EMBL/GenBank/DDBJ databases">
        <title>Draft genome sequence of Sneathiella chinensis strain NBRC 103408.</title>
        <authorList>
            <person name="Sun Q."/>
            <person name="Mori K."/>
        </authorList>
    </citation>
    <scope>NUCLEOTIDE SEQUENCE</scope>
    <source>
        <strain evidence="2">NBRC 103408</strain>
    </source>
</reference>